<evidence type="ECO:0000256" key="3">
    <source>
        <dbReference type="ARBA" id="ARBA00022801"/>
    </source>
</evidence>
<evidence type="ECO:0000259" key="4">
    <source>
        <dbReference type="SMART" id="SM00990"/>
    </source>
</evidence>
<evidence type="ECO:0000256" key="2">
    <source>
        <dbReference type="ARBA" id="ARBA00022722"/>
    </source>
</evidence>
<keyword evidence="2" id="KW-0540">Nuclease</keyword>
<dbReference type="SMART" id="SM00990">
    <property type="entry name" value="VRR_NUC"/>
    <property type="match status" value="1"/>
</dbReference>
<dbReference type="InterPro" id="IPR011856">
    <property type="entry name" value="tRNA_endonuc-like_dom_sf"/>
</dbReference>
<dbReference type="RefSeq" id="WP_101880195.1">
    <property type="nucleotide sequence ID" value="NZ_JADNOC010000032.1"/>
</dbReference>
<comment type="cofactor">
    <cofactor evidence="1">
        <name>Mg(2+)</name>
        <dbReference type="ChEBI" id="CHEBI:18420"/>
    </cofactor>
</comment>
<dbReference type="Proteomes" id="UP000234849">
    <property type="component" value="Unassembled WGS sequence"/>
</dbReference>
<organism evidence="5 6">
    <name type="scientific">Mediterraneibacter gnavus</name>
    <name type="common">Ruminococcus gnavus</name>
    <dbReference type="NCBI Taxonomy" id="33038"/>
    <lineage>
        <taxon>Bacteria</taxon>
        <taxon>Bacillati</taxon>
        <taxon>Bacillota</taxon>
        <taxon>Clostridia</taxon>
        <taxon>Lachnospirales</taxon>
        <taxon>Lachnospiraceae</taxon>
        <taxon>Mediterraneibacter</taxon>
    </lineage>
</organism>
<feature type="domain" description="VRR-NUC" evidence="4">
    <location>
        <begin position="1"/>
        <end position="80"/>
    </location>
</feature>
<sequence length="102" mass="11543">MRERFIERKFVEAVKKKGGFAPKFVSPGLDGMPDRIVLFQIGKIAFVELKAPGENMRPLSLRGLEKQIGYDLDFLADSVGKNITVEEFVQNLLPPWGGFRFV</sequence>
<proteinExistence type="predicted"/>
<dbReference type="AlphaFoldDB" id="A0A2N5NF12"/>
<protein>
    <recommendedName>
        <fullName evidence="4">VRR-NUC domain-containing protein</fullName>
    </recommendedName>
</protein>
<comment type="caution">
    <text evidence="5">The sequence shown here is derived from an EMBL/GenBank/DDBJ whole genome shotgun (WGS) entry which is preliminary data.</text>
</comment>
<gene>
    <name evidence="5" type="ORF">CDL18_13650</name>
</gene>
<dbReference type="EMBL" id="NIHM01000024">
    <property type="protein sequence ID" value="PLT52872.1"/>
    <property type="molecule type" value="Genomic_DNA"/>
</dbReference>
<dbReference type="GO" id="GO:0004518">
    <property type="term" value="F:nuclease activity"/>
    <property type="evidence" value="ECO:0007669"/>
    <property type="project" value="UniProtKB-KW"/>
</dbReference>
<name>A0A2N5NF12_MEDGN</name>
<evidence type="ECO:0000313" key="6">
    <source>
        <dbReference type="Proteomes" id="UP000234849"/>
    </source>
</evidence>
<dbReference type="GO" id="GO:0003676">
    <property type="term" value="F:nucleic acid binding"/>
    <property type="evidence" value="ECO:0007669"/>
    <property type="project" value="InterPro"/>
</dbReference>
<reference evidence="5 6" key="1">
    <citation type="journal article" date="2017" name="Genome Med.">
        <title>A novel Ruminococcus gnavus clade enriched in inflammatory bowel disease patients.</title>
        <authorList>
            <person name="Hall A.B."/>
            <person name="Yassour M."/>
            <person name="Sauk J."/>
            <person name="Garner A."/>
            <person name="Jiang X."/>
            <person name="Arthur T."/>
            <person name="Lagoudas G.K."/>
            <person name="Vatanen T."/>
            <person name="Fornelos N."/>
            <person name="Wilson R."/>
            <person name="Bertha M."/>
            <person name="Cohen M."/>
            <person name="Garber J."/>
            <person name="Khalili H."/>
            <person name="Gevers D."/>
            <person name="Ananthakrishnan A.N."/>
            <person name="Kugathasan S."/>
            <person name="Lander E.S."/>
            <person name="Blainey P."/>
            <person name="Vlamakis H."/>
            <person name="Xavier R.J."/>
            <person name="Huttenhower C."/>
        </authorList>
    </citation>
    <scope>NUCLEOTIDE SEQUENCE [LARGE SCALE GENOMIC DNA]</scope>
    <source>
        <strain evidence="5 6">RJX1118</strain>
    </source>
</reference>
<dbReference type="GO" id="GO:0016788">
    <property type="term" value="F:hydrolase activity, acting on ester bonds"/>
    <property type="evidence" value="ECO:0007669"/>
    <property type="project" value="InterPro"/>
</dbReference>
<dbReference type="InterPro" id="IPR014883">
    <property type="entry name" value="VRR_NUC"/>
</dbReference>
<dbReference type="Gene3D" id="3.40.1350.10">
    <property type="match status" value="1"/>
</dbReference>
<accession>A0A2N5NF12</accession>
<keyword evidence="3" id="KW-0378">Hydrolase</keyword>
<evidence type="ECO:0000313" key="5">
    <source>
        <dbReference type="EMBL" id="PLT52872.1"/>
    </source>
</evidence>
<evidence type="ECO:0000256" key="1">
    <source>
        <dbReference type="ARBA" id="ARBA00001946"/>
    </source>
</evidence>